<dbReference type="AlphaFoldDB" id="A0ABD0NZA7"/>
<evidence type="ECO:0000259" key="1">
    <source>
        <dbReference type="PROSITE" id="PS50404"/>
    </source>
</evidence>
<evidence type="ECO:0000313" key="2">
    <source>
        <dbReference type="EMBL" id="KAL0167209.1"/>
    </source>
</evidence>
<dbReference type="InterPro" id="IPR036249">
    <property type="entry name" value="Thioredoxin-like_sf"/>
</dbReference>
<accession>A0ABD0NZA7</accession>
<proteinExistence type="predicted"/>
<dbReference type="Proteomes" id="UP001529510">
    <property type="component" value="Unassembled WGS sequence"/>
</dbReference>
<dbReference type="Gene3D" id="3.40.30.10">
    <property type="entry name" value="Glutaredoxin"/>
    <property type="match status" value="1"/>
</dbReference>
<dbReference type="EMBL" id="JAMKFB020000019">
    <property type="protein sequence ID" value="KAL0167209.1"/>
    <property type="molecule type" value="Genomic_DNA"/>
</dbReference>
<protein>
    <recommendedName>
        <fullName evidence="1">GST N-terminal domain-containing protein</fullName>
    </recommendedName>
</protein>
<dbReference type="SUPFAM" id="SSF52833">
    <property type="entry name" value="Thioredoxin-like"/>
    <property type="match status" value="1"/>
</dbReference>
<gene>
    <name evidence="2" type="ORF">M9458_039053</name>
</gene>
<dbReference type="CDD" id="cd00570">
    <property type="entry name" value="GST_N_family"/>
    <property type="match status" value="1"/>
</dbReference>
<dbReference type="PROSITE" id="PS50404">
    <property type="entry name" value="GST_NTER"/>
    <property type="match status" value="1"/>
</dbReference>
<keyword evidence="3" id="KW-1185">Reference proteome</keyword>
<feature type="domain" description="GST N-terminal" evidence="1">
    <location>
        <begin position="3"/>
        <end position="56"/>
    </location>
</feature>
<dbReference type="Pfam" id="PF13409">
    <property type="entry name" value="GST_N_2"/>
    <property type="match status" value="1"/>
</dbReference>
<name>A0ABD0NZA7_CIRMR</name>
<organism evidence="2 3">
    <name type="scientific">Cirrhinus mrigala</name>
    <name type="common">Mrigala</name>
    <dbReference type="NCBI Taxonomy" id="683832"/>
    <lineage>
        <taxon>Eukaryota</taxon>
        <taxon>Metazoa</taxon>
        <taxon>Chordata</taxon>
        <taxon>Craniata</taxon>
        <taxon>Vertebrata</taxon>
        <taxon>Euteleostomi</taxon>
        <taxon>Actinopterygii</taxon>
        <taxon>Neopterygii</taxon>
        <taxon>Teleostei</taxon>
        <taxon>Ostariophysi</taxon>
        <taxon>Cypriniformes</taxon>
        <taxon>Cyprinidae</taxon>
        <taxon>Labeoninae</taxon>
        <taxon>Labeonini</taxon>
        <taxon>Cirrhinus</taxon>
    </lineage>
</organism>
<dbReference type="InterPro" id="IPR004045">
    <property type="entry name" value="Glutathione_S-Trfase_N"/>
</dbReference>
<comment type="caution">
    <text evidence="2">The sequence shown here is derived from an EMBL/GenBank/DDBJ whole genome shotgun (WGS) entry which is preliminary data.</text>
</comment>
<sequence>MAQNVMLYWGSGSPPCWRVMIALEEKQLQGYKHKLLSFQKNEHKCEEVKALNPRGQ</sequence>
<feature type="non-terminal residue" evidence="2">
    <location>
        <position position="56"/>
    </location>
</feature>
<reference evidence="2 3" key="1">
    <citation type="submission" date="2024-05" db="EMBL/GenBank/DDBJ databases">
        <title>Genome sequencing and assembly of Indian major carp, Cirrhinus mrigala (Hamilton, 1822).</title>
        <authorList>
            <person name="Mohindra V."/>
            <person name="Chowdhury L.M."/>
            <person name="Lal K."/>
            <person name="Jena J.K."/>
        </authorList>
    </citation>
    <scope>NUCLEOTIDE SEQUENCE [LARGE SCALE GENOMIC DNA]</scope>
    <source>
        <strain evidence="2">CM1030</strain>
        <tissue evidence="2">Blood</tissue>
    </source>
</reference>
<evidence type="ECO:0000313" key="3">
    <source>
        <dbReference type="Proteomes" id="UP001529510"/>
    </source>
</evidence>